<dbReference type="AlphaFoldDB" id="A0AAW6TW54"/>
<dbReference type="Proteomes" id="UP001431776">
    <property type="component" value="Unassembled WGS sequence"/>
</dbReference>
<comment type="similarity">
    <text evidence="1 2">Belongs to the UPF0235 family.</text>
</comment>
<comment type="caution">
    <text evidence="3">The sequence shown here is derived from an EMBL/GenBank/DDBJ whole genome shotgun (WGS) entry which is preliminary data.</text>
</comment>
<dbReference type="Gene3D" id="3.30.1200.10">
    <property type="entry name" value="YggU-like"/>
    <property type="match status" value="1"/>
</dbReference>
<evidence type="ECO:0000313" key="3">
    <source>
        <dbReference type="EMBL" id="MDI6449835.1"/>
    </source>
</evidence>
<evidence type="ECO:0000256" key="2">
    <source>
        <dbReference type="HAMAP-Rule" id="MF_00634"/>
    </source>
</evidence>
<proteinExistence type="inferred from homology"/>
<dbReference type="SMART" id="SM01152">
    <property type="entry name" value="DUF167"/>
    <property type="match status" value="1"/>
</dbReference>
<dbReference type="HAMAP" id="MF_00634">
    <property type="entry name" value="UPF0235"/>
    <property type="match status" value="1"/>
</dbReference>
<gene>
    <name evidence="3" type="ORF">QJ522_12320</name>
</gene>
<reference evidence="3" key="1">
    <citation type="submission" date="2023-05" db="EMBL/GenBank/DDBJ databases">
        <title>Anaerotaeda fermentans gen. nov., sp. nov., a novel anaerobic planctomycete of the new family within the order Sedimentisphaerales isolated from Taman Peninsula, Russia.</title>
        <authorList>
            <person name="Khomyakova M.A."/>
            <person name="Merkel A.Y."/>
            <person name="Slobodkin A.I."/>
        </authorList>
    </citation>
    <scope>NUCLEOTIDE SEQUENCE</scope>
    <source>
        <strain evidence="3">M17dextr</strain>
    </source>
</reference>
<dbReference type="EMBL" id="JASCXX010000013">
    <property type="protein sequence ID" value="MDI6449835.1"/>
    <property type="molecule type" value="Genomic_DNA"/>
</dbReference>
<name>A0AAW6TW54_9BACT</name>
<sequence length="103" mass="11065">MPEPEIQEDEQGVVLIAKIVPGSSRTALAGILDRMVKIKVAAPPEKGKANECLVAFLARQLGVRKNAIAIVAGLTSPVKHVRIEGISAHTCLERLGFRAQESR</sequence>
<dbReference type="Pfam" id="PF02594">
    <property type="entry name" value="DUF167"/>
    <property type="match status" value="1"/>
</dbReference>
<protein>
    <recommendedName>
        <fullName evidence="2">UPF0235 protein QJ522_12320</fullName>
    </recommendedName>
</protein>
<dbReference type="RefSeq" id="WP_349245243.1">
    <property type="nucleotide sequence ID" value="NZ_JASCXX010000013.1"/>
</dbReference>
<dbReference type="SUPFAM" id="SSF69786">
    <property type="entry name" value="YggU-like"/>
    <property type="match status" value="1"/>
</dbReference>
<dbReference type="InterPro" id="IPR003746">
    <property type="entry name" value="DUF167"/>
</dbReference>
<dbReference type="NCBIfam" id="TIGR00251">
    <property type="entry name" value="DUF167 family protein"/>
    <property type="match status" value="1"/>
</dbReference>
<dbReference type="GO" id="GO:0005737">
    <property type="term" value="C:cytoplasm"/>
    <property type="evidence" value="ECO:0007669"/>
    <property type="project" value="TreeGrafter"/>
</dbReference>
<dbReference type="PANTHER" id="PTHR13420:SF7">
    <property type="entry name" value="UPF0235 PROTEIN C15ORF40"/>
    <property type="match status" value="1"/>
</dbReference>
<keyword evidence="4" id="KW-1185">Reference proteome</keyword>
<dbReference type="InterPro" id="IPR036591">
    <property type="entry name" value="YggU-like_sf"/>
</dbReference>
<evidence type="ECO:0000256" key="1">
    <source>
        <dbReference type="ARBA" id="ARBA00010364"/>
    </source>
</evidence>
<dbReference type="PANTHER" id="PTHR13420">
    <property type="entry name" value="UPF0235 PROTEIN C15ORF40"/>
    <property type="match status" value="1"/>
</dbReference>
<evidence type="ECO:0000313" key="4">
    <source>
        <dbReference type="Proteomes" id="UP001431776"/>
    </source>
</evidence>
<accession>A0AAW6TW54</accession>
<organism evidence="3 4">
    <name type="scientific">Anaerobaca lacustris</name>
    <dbReference type="NCBI Taxonomy" id="3044600"/>
    <lineage>
        <taxon>Bacteria</taxon>
        <taxon>Pseudomonadati</taxon>
        <taxon>Planctomycetota</taxon>
        <taxon>Phycisphaerae</taxon>
        <taxon>Sedimentisphaerales</taxon>
        <taxon>Anaerobacaceae</taxon>
        <taxon>Anaerobaca</taxon>
    </lineage>
</organism>